<keyword evidence="2" id="KW-0949">S-adenosyl-L-methionine</keyword>
<dbReference type="Gene3D" id="3.40.50.150">
    <property type="entry name" value="Vaccinia Virus protein VP39"/>
    <property type="match status" value="1"/>
</dbReference>
<organism evidence="3 4">
    <name type="scientific">Branchiostoma lanceolatum</name>
    <name type="common">Common lancelet</name>
    <name type="synonym">Amphioxus lanceolatum</name>
    <dbReference type="NCBI Taxonomy" id="7740"/>
    <lineage>
        <taxon>Eukaryota</taxon>
        <taxon>Metazoa</taxon>
        <taxon>Chordata</taxon>
        <taxon>Cephalochordata</taxon>
        <taxon>Leptocardii</taxon>
        <taxon>Amphioxiformes</taxon>
        <taxon>Branchiostomatidae</taxon>
        <taxon>Branchiostoma</taxon>
    </lineage>
</organism>
<sequence length="262" mass="29849">METEEEWRGEGMERHFWPPMFLDPSYRWEEYRVRRGVKVRLLAVQDGGEGKTASCLTGQMVWPAARVLSQHIVDHPELVQARTVLELGAGTGLLGLVAAKLSPCPKKVVLTDNNMTTLDMMEANVEENFPIQTTMPPRCAHLHWGENLDKFLHDHGKFDVILGADVILWKQYIRPLFETVKKLLSQTDTATFLLCYQCRYAELKDKVYEAAKEVDLVGKEIQLEENAAFVEQEDKAKDNLHLIKFCHQFVNVCEANAVCSTS</sequence>
<dbReference type="OrthoDB" id="46564at2759"/>
<dbReference type="EMBL" id="OV696686">
    <property type="protein sequence ID" value="CAH1232546.1"/>
    <property type="molecule type" value="Genomic_DNA"/>
</dbReference>
<protein>
    <submittedName>
        <fullName evidence="3">METTL21A protein</fullName>
    </submittedName>
</protein>
<dbReference type="GO" id="GO:0032259">
    <property type="term" value="P:methylation"/>
    <property type="evidence" value="ECO:0007669"/>
    <property type="project" value="UniProtKB-KW"/>
</dbReference>
<reference evidence="3" key="1">
    <citation type="submission" date="2022-01" db="EMBL/GenBank/DDBJ databases">
        <authorList>
            <person name="Braso-Vives M."/>
        </authorList>
    </citation>
    <scope>NUCLEOTIDE SEQUENCE</scope>
</reference>
<dbReference type="AlphaFoldDB" id="A0A8J9YPV1"/>
<dbReference type="Pfam" id="PF10294">
    <property type="entry name" value="Methyltransf_16"/>
    <property type="match status" value="1"/>
</dbReference>
<dbReference type="SUPFAM" id="SSF53335">
    <property type="entry name" value="S-adenosyl-L-methionine-dependent methyltransferases"/>
    <property type="match status" value="1"/>
</dbReference>
<accession>A0A8J9YPV1</accession>
<keyword evidence="1" id="KW-0489">Methyltransferase</keyword>
<gene>
    <name evidence="3" type="primary">METTL21A</name>
    <name evidence="3" type="ORF">BLAG_LOCUS1624</name>
</gene>
<name>A0A8J9YPV1_BRALA</name>
<dbReference type="GO" id="GO:0032991">
    <property type="term" value="C:protein-containing complex"/>
    <property type="evidence" value="ECO:0007669"/>
    <property type="project" value="TreeGrafter"/>
</dbReference>
<evidence type="ECO:0000256" key="2">
    <source>
        <dbReference type="ARBA" id="ARBA00022691"/>
    </source>
</evidence>
<evidence type="ECO:0000313" key="3">
    <source>
        <dbReference type="EMBL" id="CAH1232546.1"/>
    </source>
</evidence>
<proteinExistence type="predicted"/>
<dbReference type="InterPro" id="IPR019410">
    <property type="entry name" value="Methyltransf_16"/>
</dbReference>
<evidence type="ECO:0000256" key="1">
    <source>
        <dbReference type="ARBA" id="ARBA00022603"/>
    </source>
</evidence>
<dbReference type="GO" id="GO:0005829">
    <property type="term" value="C:cytosol"/>
    <property type="evidence" value="ECO:0007669"/>
    <property type="project" value="TreeGrafter"/>
</dbReference>
<keyword evidence="4" id="KW-1185">Reference proteome</keyword>
<keyword evidence="1" id="KW-0808">Transferase</keyword>
<dbReference type="PANTHER" id="PTHR14614">
    <property type="entry name" value="HEPATOCELLULAR CARCINOMA-ASSOCIATED ANTIGEN"/>
    <property type="match status" value="1"/>
</dbReference>
<dbReference type="PANTHER" id="PTHR14614:SF44">
    <property type="entry name" value="PROTEIN N-LYSINE METHYLTRANSFERASE METTL21D"/>
    <property type="match status" value="1"/>
</dbReference>
<dbReference type="GO" id="GO:0008168">
    <property type="term" value="F:methyltransferase activity"/>
    <property type="evidence" value="ECO:0007669"/>
    <property type="project" value="UniProtKB-KW"/>
</dbReference>
<evidence type="ECO:0000313" key="4">
    <source>
        <dbReference type="Proteomes" id="UP000838412"/>
    </source>
</evidence>
<dbReference type="Proteomes" id="UP000838412">
    <property type="component" value="Chromosome 1"/>
</dbReference>
<dbReference type="InterPro" id="IPR029063">
    <property type="entry name" value="SAM-dependent_MTases_sf"/>
</dbReference>